<dbReference type="PANTHER" id="PTHR46264">
    <property type="entry name" value="TYROSINE-TRNA LIGASE"/>
    <property type="match status" value="1"/>
</dbReference>
<evidence type="ECO:0000256" key="1">
    <source>
        <dbReference type="ARBA" id="ARBA00004123"/>
    </source>
</evidence>
<comment type="similarity">
    <text evidence="3 12">Belongs to the class-I aminoacyl-tRNA synthetase family.</text>
</comment>
<dbReference type="GO" id="GO:0005737">
    <property type="term" value="C:cytoplasm"/>
    <property type="evidence" value="ECO:0007669"/>
    <property type="project" value="UniProtKB-SubCell"/>
</dbReference>
<dbReference type="Pfam" id="PF00579">
    <property type="entry name" value="tRNA-synt_1b"/>
    <property type="match status" value="1"/>
</dbReference>
<dbReference type="Proteomes" id="UP001176521">
    <property type="component" value="Unassembled WGS sequence"/>
</dbReference>
<comment type="catalytic activity">
    <reaction evidence="11 12">
        <text>tRNA(Tyr) + L-tyrosine + ATP = L-tyrosyl-tRNA(Tyr) + AMP + diphosphate + H(+)</text>
        <dbReference type="Rhea" id="RHEA:10220"/>
        <dbReference type="Rhea" id="RHEA-COMP:9706"/>
        <dbReference type="Rhea" id="RHEA-COMP:9707"/>
        <dbReference type="ChEBI" id="CHEBI:15378"/>
        <dbReference type="ChEBI" id="CHEBI:30616"/>
        <dbReference type="ChEBI" id="CHEBI:33019"/>
        <dbReference type="ChEBI" id="CHEBI:58315"/>
        <dbReference type="ChEBI" id="CHEBI:78442"/>
        <dbReference type="ChEBI" id="CHEBI:78536"/>
        <dbReference type="ChEBI" id="CHEBI:456215"/>
        <dbReference type="EC" id="6.1.1.1"/>
    </reaction>
</comment>
<evidence type="ECO:0000256" key="3">
    <source>
        <dbReference type="ARBA" id="ARBA00005594"/>
    </source>
</evidence>
<name>A0AAN6GAB3_9BASI</name>
<dbReference type="GO" id="GO:0006437">
    <property type="term" value="P:tyrosyl-tRNA aminoacylation"/>
    <property type="evidence" value="ECO:0007669"/>
    <property type="project" value="InterPro"/>
</dbReference>
<dbReference type="PIRSF" id="PIRSF006588">
    <property type="entry name" value="TyrRS_arch_euk"/>
    <property type="match status" value="1"/>
</dbReference>
<evidence type="ECO:0000256" key="8">
    <source>
        <dbReference type="ARBA" id="ARBA00022917"/>
    </source>
</evidence>
<dbReference type="InterPro" id="IPR002305">
    <property type="entry name" value="aa-tRNA-synth_Ic"/>
</dbReference>
<reference evidence="14" key="1">
    <citation type="journal article" date="2023" name="PhytoFront">
        <title>Draft Genome Resources of Seven Strains of Tilletia horrida, Causal Agent of Kernel Smut of Rice.</title>
        <authorList>
            <person name="Khanal S."/>
            <person name="Antony Babu S."/>
            <person name="Zhou X.G."/>
        </authorList>
    </citation>
    <scope>NUCLEOTIDE SEQUENCE</scope>
    <source>
        <strain evidence="14">TX3</strain>
    </source>
</reference>
<evidence type="ECO:0000256" key="4">
    <source>
        <dbReference type="ARBA" id="ARBA00022490"/>
    </source>
</evidence>
<dbReference type="GO" id="GO:0005634">
    <property type="term" value="C:nucleus"/>
    <property type="evidence" value="ECO:0007669"/>
    <property type="project" value="UniProtKB-SubCell"/>
</dbReference>
<dbReference type="PRINTS" id="PR01040">
    <property type="entry name" value="TRNASYNTHTYR"/>
</dbReference>
<keyword evidence="5 12" id="KW-0436">Ligase</keyword>
<dbReference type="InterPro" id="IPR002307">
    <property type="entry name" value="Tyr-tRNA-ligase"/>
</dbReference>
<keyword evidence="6 12" id="KW-0547">Nucleotide-binding</keyword>
<dbReference type="SUPFAM" id="SSF52374">
    <property type="entry name" value="Nucleotidylyl transferase"/>
    <property type="match status" value="1"/>
</dbReference>
<evidence type="ECO:0000256" key="5">
    <source>
        <dbReference type="ARBA" id="ARBA00022598"/>
    </source>
</evidence>
<proteinExistence type="inferred from homology"/>
<keyword evidence="8 12" id="KW-0648">Protein biosynthesis</keyword>
<protein>
    <recommendedName>
        <fullName evidence="12">Tyrosine--tRNA ligase</fullName>
        <ecNumber evidence="12">6.1.1.1</ecNumber>
    </recommendedName>
    <alternativeName>
        <fullName evidence="12">Tyrosyl-tRNA synthetase</fullName>
    </alternativeName>
</protein>
<evidence type="ECO:0000256" key="11">
    <source>
        <dbReference type="ARBA" id="ARBA00048248"/>
    </source>
</evidence>
<dbReference type="NCBIfam" id="NF006330">
    <property type="entry name" value="PRK08560.1"/>
    <property type="match status" value="1"/>
</dbReference>
<keyword evidence="10" id="KW-0539">Nucleus</keyword>
<evidence type="ECO:0000256" key="7">
    <source>
        <dbReference type="ARBA" id="ARBA00022840"/>
    </source>
</evidence>
<keyword evidence="9 12" id="KW-0030">Aminoacyl-tRNA synthetase</keyword>
<evidence type="ECO:0000256" key="2">
    <source>
        <dbReference type="ARBA" id="ARBA00004496"/>
    </source>
</evidence>
<dbReference type="EC" id="6.1.1.1" evidence="12"/>
<evidence type="ECO:0000313" key="14">
    <source>
        <dbReference type="EMBL" id="KAK0529475.1"/>
    </source>
</evidence>
<dbReference type="EMBL" id="JAPDMQ010000242">
    <property type="protein sequence ID" value="KAK0529475.1"/>
    <property type="molecule type" value="Genomic_DNA"/>
</dbReference>
<evidence type="ECO:0000256" key="9">
    <source>
        <dbReference type="ARBA" id="ARBA00023146"/>
    </source>
</evidence>
<comment type="caution">
    <text evidence="14">The sequence shown here is derived from an EMBL/GenBank/DDBJ whole genome shotgun (WGS) entry which is preliminary data.</text>
</comment>
<dbReference type="AlphaFoldDB" id="A0AAN6GAB3"/>
<dbReference type="GO" id="GO:0004831">
    <property type="term" value="F:tyrosine-tRNA ligase activity"/>
    <property type="evidence" value="ECO:0007669"/>
    <property type="project" value="UniProtKB-EC"/>
</dbReference>
<sequence>MAEQLSPEAKFELITRNLQEVLGGDSIRALLEKNERPLSCYWGTAPTGRPHIGYLVPLAKIADFLRAGVEVKVLLADIHAFLDNLKAPIELVRHRVDYYSHVLRAVFDSVGVPTDKLIFVVGSSYQLTAEYSMDNYRLCATVTEHDAKKAGAEVVKQVSSPLLSGLIYPGLQALDEQYLGVDFQFGGVDQRKIFVLAEEVLPKLGYAKRAHLMNAMVPGLKGSKMSSSDADSKIDFLDSEKDVKKKLNAAHCVEGIVEDNGVLAFARAVLFPIDKLRRESRQAGLTHLPGVMRSFAAEGAPEGTVLSIVRPEKYGGTLHYASYEQLEQDFAAKTLHPMDLKTGVADAINGLLGPIREAFASNEAFKRAEESAYPKAVPEKKKKEKKVNPRHVKDGQAASDPKVTPSASSSGDATAAQASLPPASATGTAQGSADGLADQLAGATIGARSTPAS</sequence>
<organism evidence="14 15">
    <name type="scientific">Tilletia horrida</name>
    <dbReference type="NCBI Taxonomy" id="155126"/>
    <lineage>
        <taxon>Eukaryota</taxon>
        <taxon>Fungi</taxon>
        <taxon>Dikarya</taxon>
        <taxon>Basidiomycota</taxon>
        <taxon>Ustilaginomycotina</taxon>
        <taxon>Exobasidiomycetes</taxon>
        <taxon>Tilletiales</taxon>
        <taxon>Tilletiaceae</taxon>
        <taxon>Tilletia</taxon>
    </lineage>
</organism>
<dbReference type="FunFam" id="3.40.50.620:FF:000040">
    <property type="entry name" value="Tyrosine--tRNA ligase"/>
    <property type="match status" value="1"/>
</dbReference>
<evidence type="ECO:0000256" key="6">
    <source>
        <dbReference type="ARBA" id="ARBA00022741"/>
    </source>
</evidence>
<dbReference type="Gene3D" id="3.40.50.620">
    <property type="entry name" value="HUPs"/>
    <property type="match status" value="1"/>
</dbReference>
<dbReference type="InterPro" id="IPR023617">
    <property type="entry name" value="Tyr-tRNA-ligase_arc/euk-type"/>
</dbReference>
<dbReference type="PANTHER" id="PTHR46264:SF4">
    <property type="entry name" value="TYROSINE--TRNA LIGASE, CYTOPLASMIC"/>
    <property type="match status" value="1"/>
</dbReference>
<comment type="subcellular location">
    <subcellularLocation>
        <location evidence="2">Cytoplasm</location>
    </subcellularLocation>
    <subcellularLocation>
        <location evidence="1">Nucleus</location>
    </subcellularLocation>
</comment>
<keyword evidence="4" id="KW-0963">Cytoplasm</keyword>
<dbReference type="GO" id="GO:0005524">
    <property type="term" value="F:ATP binding"/>
    <property type="evidence" value="ECO:0007669"/>
    <property type="project" value="UniProtKB-KW"/>
</dbReference>
<evidence type="ECO:0000256" key="12">
    <source>
        <dbReference type="RuleBase" id="RU361234"/>
    </source>
</evidence>
<evidence type="ECO:0000313" key="15">
    <source>
        <dbReference type="Proteomes" id="UP001176521"/>
    </source>
</evidence>
<keyword evidence="7 12" id="KW-0067">ATP-binding</keyword>
<dbReference type="FunFam" id="1.10.240.10:FF:000004">
    <property type="entry name" value="Tyrosine--tRNA ligase"/>
    <property type="match status" value="1"/>
</dbReference>
<dbReference type="InterPro" id="IPR014729">
    <property type="entry name" value="Rossmann-like_a/b/a_fold"/>
</dbReference>
<accession>A0AAN6GAB3</accession>
<keyword evidence="15" id="KW-1185">Reference proteome</keyword>
<gene>
    <name evidence="14" type="ORF">OC842_004225</name>
</gene>
<feature type="region of interest" description="Disordered" evidence="13">
    <location>
        <begin position="368"/>
        <end position="435"/>
    </location>
</feature>
<dbReference type="Gene3D" id="1.10.240.10">
    <property type="entry name" value="Tyrosyl-Transfer RNA Synthetase"/>
    <property type="match status" value="1"/>
</dbReference>
<dbReference type="NCBIfam" id="TIGR00234">
    <property type="entry name" value="tyrS"/>
    <property type="match status" value="1"/>
</dbReference>
<evidence type="ECO:0000256" key="10">
    <source>
        <dbReference type="ARBA" id="ARBA00023242"/>
    </source>
</evidence>
<evidence type="ECO:0000256" key="13">
    <source>
        <dbReference type="SAM" id="MobiDB-lite"/>
    </source>
</evidence>
<feature type="compositionally biased region" description="Basic and acidic residues" evidence="13">
    <location>
        <begin position="368"/>
        <end position="381"/>
    </location>
</feature>
<dbReference type="CDD" id="cd00805">
    <property type="entry name" value="TyrRS_core"/>
    <property type="match status" value="1"/>
</dbReference>
<dbReference type="InterPro" id="IPR050489">
    <property type="entry name" value="Tyr-tRNA_synthase"/>
</dbReference>